<keyword evidence="3" id="KW-1185">Reference proteome</keyword>
<feature type="signal peptide" evidence="1">
    <location>
        <begin position="1"/>
        <end position="17"/>
    </location>
</feature>
<evidence type="ECO:0000256" key="1">
    <source>
        <dbReference type="SAM" id="SignalP"/>
    </source>
</evidence>
<evidence type="ECO:0008006" key="4">
    <source>
        <dbReference type="Google" id="ProtNLM"/>
    </source>
</evidence>
<sequence length="73" mass="8277">MSGAVLAWCFFFPVCRFSPPTSHSYLCRRRRRPPTALIVVSEPNVDRQPTEVVQQLARNCRPGVRLTSLGCLM</sequence>
<name>A0ABR1N9I1_9PEZI</name>
<dbReference type="EMBL" id="JBBPBF010000012">
    <property type="protein sequence ID" value="KAK7611843.1"/>
    <property type="molecule type" value="Genomic_DNA"/>
</dbReference>
<reference evidence="2 3" key="1">
    <citation type="submission" date="2024-04" db="EMBL/GenBank/DDBJ databases">
        <title>Phyllosticta paracitricarpa is synonymous to the EU quarantine fungus P. citricarpa based on phylogenomic analyses.</title>
        <authorList>
            <consortium name="Lawrence Berkeley National Laboratory"/>
            <person name="Van ingen-buijs V.A."/>
            <person name="Van westerhoven A.C."/>
            <person name="Haridas S."/>
            <person name="Skiadas P."/>
            <person name="Martin F."/>
            <person name="Groenewald J.Z."/>
            <person name="Crous P.W."/>
            <person name="Seidl M.F."/>
        </authorList>
    </citation>
    <scope>NUCLEOTIDE SEQUENCE [LARGE SCALE GENOMIC DNA]</scope>
    <source>
        <strain evidence="2 3">CBS 141358</strain>
    </source>
</reference>
<protein>
    <recommendedName>
        <fullName evidence="4">Secreted protein</fullName>
    </recommendedName>
</protein>
<evidence type="ECO:0000313" key="2">
    <source>
        <dbReference type="EMBL" id="KAK7611843.1"/>
    </source>
</evidence>
<proteinExistence type="predicted"/>
<organism evidence="2 3">
    <name type="scientific">Phyllosticta paracitricarpa</name>
    <dbReference type="NCBI Taxonomy" id="2016321"/>
    <lineage>
        <taxon>Eukaryota</taxon>
        <taxon>Fungi</taxon>
        <taxon>Dikarya</taxon>
        <taxon>Ascomycota</taxon>
        <taxon>Pezizomycotina</taxon>
        <taxon>Dothideomycetes</taxon>
        <taxon>Dothideomycetes incertae sedis</taxon>
        <taxon>Botryosphaeriales</taxon>
        <taxon>Phyllostictaceae</taxon>
        <taxon>Phyllosticta</taxon>
    </lineage>
</organism>
<keyword evidence="1" id="KW-0732">Signal</keyword>
<accession>A0ABR1N9I1</accession>
<evidence type="ECO:0000313" key="3">
    <source>
        <dbReference type="Proteomes" id="UP001367316"/>
    </source>
</evidence>
<dbReference type="Proteomes" id="UP001367316">
    <property type="component" value="Unassembled WGS sequence"/>
</dbReference>
<comment type="caution">
    <text evidence="2">The sequence shown here is derived from an EMBL/GenBank/DDBJ whole genome shotgun (WGS) entry which is preliminary data.</text>
</comment>
<feature type="chain" id="PRO_5047246573" description="Secreted protein" evidence="1">
    <location>
        <begin position="18"/>
        <end position="73"/>
    </location>
</feature>
<gene>
    <name evidence="2" type="ORF">JOL62DRAFT_48556</name>
</gene>